<dbReference type="GO" id="GO:0005615">
    <property type="term" value="C:extracellular space"/>
    <property type="evidence" value="ECO:0007669"/>
    <property type="project" value="TreeGrafter"/>
</dbReference>
<dbReference type="AlphaFoldDB" id="A0A7J8FD81"/>
<proteinExistence type="predicted"/>
<evidence type="ECO:0000313" key="3">
    <source>
        <dbReference type="Proteomes" id="UP000550707"/>
    </source>
</evidence>
<keyword evidence="3" id="KW-1185">Reference proteome</keyword>
<accession>A0A7J8FD81</accession>
<dbReference type="EMBL" id="JACASF010000012">
    <property type="protein sequence ID" value="KAF6445580.1"/>
    <property type="molecule type" value="Genomic_DNA"/>
</dbReference>
<name>A0A7J8FD81_MOLMO</name>
<dbReference type="InParanoid" id="A0A7J8FD81"/>
<dbReference type="GO" id="GO:0008217">
    <property type="term" value="P:regulation of blood pressure"/>
    <property type="evidence" value="ECO:0007669"/>
    <property type="project" value="TreeGrafter"/>
</dbReference>
<comment type="caution">
    <text evidence="2">The sequence shown here is derived from an EMBL/GenBank/DDBJ whole genome shotgun (WGS) entry which is preliminary data.</text>
</comment>
<reference evidence="2 3" key="1">
    <citation type="journal article" date="2020" name="Nature">
        <title>Six reference-quality genomes reveal evolution of bat adaptations.</title>
        <authorList>
            <person name="Jebb D."/>
            <person name="Huang Z."/>
            <person name="Pippel M."/>
            <person name="Hughes G.M."/>
            <person name="Lavrichenko K."/>
            <person name="Devanna P."/>
            <person name="Winkler S."/>
            <person name="Jermiin L.S."/>
            <person name="Skirmuntt E.C."/>
            <person name="Katzourakis A."/>
            <person name="Burkitt-Gray L."/>
            <person name="Ray D.A."/>
            <person name="Sullivan K.A.M."/>
            <person name="Roscito J.G."/>
            <person name="Kirilenko B.M."/>
            <person name="Davalos L.M."/>
            <person name="Corthals A.P."/>
            <person name="Power M.L."/>
            <person name="Jones G."/>
            <person name="Ransome R.D."/>
            <person name="Dechmann D.K.N."/>
            <person name="Locatelli A.G."/>
            <person name="Puechmaille S.J."/>
            <person name="Fedrigo O."/>
            <person name="Jarvis E.D."/>
            <person name="Hiller M."/>
            <person name="Vernes S.C."/>
            <person name="Myers E.W."/>
            <person name="Teeling E.C."/>
        </authorList>
    </citation>
    <scope>NUCLEOTIDE SEQUENCE [LARGE SCALE GENOMIC DNA]</scope>
    <source>
        <strain evidence="2">MMolMol1</strain>
        <tissue evidence="2">Muscle</tissue>
    </source>
</reference>
<protein>
    <submittedName>
        <fullName evidence="2">Urotensin 2</fullName>
    </submittedName>
</protein>
<dbReference type="PANTHER" id="PTHR14447:SF0">
    <property type="entry name" value="UROTENSIN-2"/>
    <property type="match status" value="1"/>
</dbReference>
<keyword evidence="1" id="KW-0732">Signal</keyword>
<feature type="signal peptide" evidence="1">
    <location>
        <begin position="1"/>
        <end position="20"/>
    </location>
</feature>
<sequence length="124" mass="13379">MYKLACCCLLLVGCLRPLFSLPVLDSRGAPLRLSADGGRRSARGELDRVSLLRGLRWMAGPGTAGGLSNADPGTNIFSPRGATGKFPAFSGEHRSTLLSPPFARVGKRVKTRAHPSECYWKYCV</sequence>
<dbReference type="FunCoup" id="A0A7J8FD81">
    <property type="interactions" value="13"/>
</dbReference>
<organism evidence="2 3">
    <name type="scientific">Molossus molossus</name>
    <name type="common">Pallas' mastiff bat</name>
    <name type="synonym">Vespertilio molossus</name>
    <dbReference type="NCBI Taxonomy" id="27622"/>
    <lineage>
        <taxon>Eukaryota</taxon>
        <taxon>Metazoa</taxon>
        <taxon>Chordata</taxon>
        <taxon>Craniata</taxon>
        <taxon>Vertebrata</taxon>
        <taxon>Euteleostomi</taxon>
        <taxon>Mammalia</taxon>
        <taxon>Eutheria</taxon>
        <taxon>Laurasiatheria</taxon>
        <taxon>Chiroptera</taxon>
        <taxon>Yangochiroptera</taxon>
        <taxon>Molossidae</taxon>
        <taxon>Molossus</taxon>
    </lineage>
</organism>
<feature type="chain" id="PRO_5029890784" evidence="1">
    <location>
        <begin position="21"/>
        <end position="124"/>
    </location>
</feature>
<dbReference type="PANTHER" id="PTHR14447">
    <property type="entry name" value="UROTENSIN 2"/>
    <property type="match status" value="1"/>
</dbReference>
<dbReference type="Proteomes" id="UP000550707">
    <property type="component" value="Unassembled WGS sequence"/>
</dbReference>
<gene>
    <name evidence="2" type="ORF">HJG59_019323</name>
</gene>
<evidence type="ECO:0000313" key="2">
    <source>
        <dbReference type="EMBL" id="KAF6445580.1"/>
    </source>
</evidence>
<evidence type="ECO:0000256" key="1">
    <source>
        <dbReference type="SAM" id="SignalP"/>
    </source>
</evidence>